<sequence length="325" mass="36805">MNRGKIGSETPNFGSLKIHNGIFQRDDTSHLAQFFYADEALNLVAAELDSFDGRKDPDRCTTLVNHLRQCQDKVLTICNQIMDEMIPNERADRDFRVKFPDDVMQDNLAGQLWFGAECLAAGSSIMNRESESGAMRPLAKALTKALENVRNLLREAALRSVPYCSVAVLFDQQQEKLVESLMRFDRLLADFELAYVSAMVPVKSVQEYEMQQCVVVLFSETLQRALKIGLLTQEMVDQYDPALMFTIPRLAIVAGLLIYPHGPLSLTSPQTMSDMFRPFRTLLMKIRELLWTLTESELMALEKMLCSSEDSSIPTDCQKSVQEVK</sequence>
<dbReference type="InterPro" id="IPR051118">
    <property type="entry name" value="LST-2"/>
</dbReference>
<organism evidence="1 2">
    <name type="scientific">Ranatra chinensis</name>
    <dbReference type="NCBI Taxonomy" id="642074"/>
    <lineage>
        <taxon>Eukaryota</taxon>
        <taxon>Metazoa</taxon>
        <taxon>Ecdysozoa</taxon>
        <taxon>Arthropoda</taxon>
        <taxon>Hexapoda</taxon>
        <taxon>Insecta</taxon>
        <taxon>Pterygota</taxon>
        <taxon>Neoptera</taxon>
        <taxon>Paraneoptera</taxon>
        <taxon>Hemiptera</taxon>
        <taxon>Heteroptera</taxon>
        <taxon>Panheteroptera</taxon>
        <taxon>Nepomorpha</taxon>
        <taxon>Nepidae</taxon>
        <taxon>Ranatrinae</taxon>
        <taxon>Ranatra</taxon>
    </lineage>
</organism>
<dbReference type="Proteomes" id="UP001558652">
    <property type="component" value="Unassembled WGS sequence"/>
</dbReference>
<protein>
    <recommendedName>
        <fullName evidence="3">Lateral signaling target protein 2 homolog</fullName>
    </recommendedName>
</protein>
<evidence type="ECO:0000313" key="1">
    <source>
        <dbReference type="EMBL" id="KAL1138227.1"/>
    </source>
</evidence>
<dbReference type="PANTHER" id="PTHR46465:SF2">
    <property type="entry name" value="LATERAL SIGNALING TARGET PROTEIN 2 HOMOLOG"/>
    <property type="match status" value="1"/>
</dbReference>
<dbReference type="EMBL" id="JBFDAA010000004">
    <property type="protein sequence ID" value="KAL1138227.1"/>
    <property type="molecule type" value="Genomic_DNA"/>
</dbReference>
<comment type="caution">
    <text evidence="1">The sequence shown here is derived from an EMBL/GenBank/DDBJ whole genome shotgun (WGS) entry which is preliminary data.</text>
</comment>
<proteinExistence type="predicted"/>
<name>A0ABD0YQL7_9HEMI</name>
<evidence type="ECO:0008006" key="3">
    <source>
        <dbReference type="Google" id="ProtNLM"/>
    </source>
</evidence>
<accession>A0ABD0YQL7</accession>
<keyword evidence="2" id="KW-1185">Reference proteome</keyword>
<gene>
    <name evidence="1" type="ORF">AAG570_009916</name>
</gene>
<dbReference type="AlphaFoldDB" id="A0ABD0YQL7"/>
<evidence type="ECO:0000313" key="2">
    <source>
        <dbReference type="Proteomes" id="UP001558652"/>
    </source>
</evidence>
<reference evidence="1 2" key="1">
    <citation type="submission" date="2024-07" db="EMBL/GenBank/DDBJ databases">
        <title>Chromosome-level genome assembly of the water stick insect Ranatra chinensis (Heteroptera: Nepidae).</title>
        <authorList>
            <person name="Liu X."/>
        </authorList>
    </citation>
    <scope>NUCLEOTIDE SEQUENCE [LARGE SCALE GENOMIC DNA]</scope>
    <source>
        <strain evidence="1">Cailab_2021Rc</strain>
        <tissue evidence="1">Muscle</tissue>
    </source>
</reference>
<dbReference type="PANTHER" id="PTHR46465">
    <property type="entry name" value="LATERAL SIGNALING TARGET PROTEIN 2 HOMOLOG"/>
    <property type="match status" value="1"/>
</dbReference>